<sequence length="145" mass="16323">MQQAGQELQSKWISLQTIPQRVANASQQFVGSLQQAVGQGFNQQAQRLNQGNPLAFGYHNNQQENRILMQGQDNYQYSSQRARSRWVLSTSVSKTETTNTRIMVYSTNLLQMDNSSKAFPKRSTTRITCAHLIPAISRSNDTATV</sequence>
<name>A0A4U5NTB7_STECR</name>
<dbReference type="AlphaFoldDB" id="A0A4U5NTB7"/>
<proteinExistence type="predicted"/>
<accession>A0A4U5NTB7</accession>
<evidence type="ECO:0000313" key="2">
    <source>
        <dbReference type="Proteomes" id="UP000298663"/>
    </source>
</evidence>
<comment type="caution">
    <text evidence="1">The sequence shown here is derived from an EMBL/GenBank/DDBJ whole genome shotgun (WGS) entry which is preliminary data.</text>
</comment>
<reference evidence="1 2" key="1">
    <citation type="journal article" date="2015" name="Genome Biol.">
        <title>Comparative genomics of Steinernema reveals deeply conserved gene regulatory networks.</title>
        <authorList>
            <person name="Dillman A.R."/>
            <person name="Macchietto M."/>
            <person name="Porter C.F."/>
            <person name="Rogers A."/>
            <person name="Williams B."/>
            <person name="Antoshechkin I."/>
            <person name="Lee M.M."/>
            <person name="Goodwin Z."/>
            <person name="Lu X."/>
            <person name="Lewis E.E."/>
            <person name="Goodrich-Blair H."/>
            <person name="Stock S.P."/>
            <person name="Adams B.J."/>
            <person name="Sternberg P.W."/>
            <person name="Mortazavi A."/>
        </authorList>
    </citation>
    <scope>NUCLEOTIDE SEQUENCE [LARGE SCALE GENOMIC DNA]</scope>
    <source>
        <strain evidence="1 2">ALL</strain>
    </source>
</reference>
<gene>
    <name evidence="1" type="ORF">L596_010959</name>
</gene>
<dbReference type="Proteomes" id="UP000298663">
    <property type="component" value="Unassembled WGS sequence"/>
</dbReference>
<organism evidence="1 2">
    <name type="scientific">Steinernema carpocapsae</name>
    <name type="common">Entomopathogenic nematode</name>
    <dbReference type="NCBI Taxonomy" id="34508"/>
    <lineage>
        <taxon>Eukaryota</taxon>
        <taxon>Metazoa</taxon>
        <taxon>Ecdysozoa</taxon>
        <taxon>Nematoda</taxon>
        <taxon>Chromadorea</taxon>
        <taxon>Rhabditida</taxon>
        <taxon>Tylenchina</taxon>
        <taxon>Panagrolaimomorpha</taxon>
        <taxon>Strongyloidoidea</taxon>
        <taxon>Steinernematidae</taxon>
        <taxon>Steinernema</taxon>
    </lineage>
</organism>
<dbReference type="EMBL" id="AZBU02000003">
    <property type="protein sequence ID" value="TKR86351.1"/>
    <property type="molecule type" value="Genomic_DNA"/>
</dbReference>
<protein>
    <submittedName>
        <fullName evidence="1">Uncharacterized protein</fullName>
    </submittedName>
</protein>
<reference evidence="1 2" key="2">
    <citation type="journal article" date="2019" name="G3 (Bethesda)">
        <title>Hybrid Assembly of the Genome of the Entomopathogenic Nematode Steinernema carpocapsae Identifies the X-Chromosome.</title>
        <authorList>
            <person name="Serra L."/>
            <person name="Macchietto M."/>
            <person name="Macias-Munoz A."/>
            <person name="McGill C.J."/>
            <person name="Rodriguez I.M."/>
            <person name="Rodriguez B."/>
            <person name="Murad R."/>
            <person name="Mortazavi A."/>
        </authorList>
    </citation>
    <scope>NUCLEOTIDE SEQUENCE [LARGE SCALE GENOMIC DNA]</scope>
    <source>
        <strain evidence="1 2">ALL</strain>
    </source>
</reference>
<keyword evidence="2" id="KW-1185">Reference proteome</keyword>
<evidence type="ECO:0000313" key="1">
    <source>
        <dbReference type="EMBL" id="TKR86351.1"/>
    </source>
</evidence>